<evidence type="ECO:0000313" key="4">
    <source>
        <dbReference type="Proteomes" id="UP000184330"/>
    </source>
</evidence>
<protein>
    <submittedName>
        <fullName evidence="3">Uncharacterized protein</fullName>
    </submittedName>
</protein>
<dbReference type="STRING" id="576137.A0A1L7XH88"/>
<keyword evidence="2" id="KW-0812">Transmembrane</keyword>
<gene>
    <name evidence="3" type="ORF">PAC_14214</name>
</gene>
<keyword evidence="2" id="KW-1133">Transmembrane helix</keyword>
<proteinExistence type="predicted"/>
<name>A0A1L7XH88_9HELO</name>
<dbReference type="Proteomes" id="UP000184330">
    <property type="component" value="Unassembled WGS sequence"/>
</dbReference>
<dbReference type="AlphaFoldDB" id="A0A1L7XH88"/>
<dbReference type="EMBL" id="FJOG01000026">
    <property type="protein sequence ID" value="CZR64316.1"/>
    <property type="molecule type" value="Genomic_DNA"/>
</dbReference>
<feature type="region of interest" description="Disordered" evidence="1">
    <location>
        <begin position="277"/>
        <end position="304"/>
    </location>
</feature>
<keyword evidence="4" id="KW-1185">Reference proteome</keyword>
<evidence type="ECO:0000256" key="1">
    <source>
        <dbReference type="SAM" id="MobiDB-lite"/>
    </source>
</evidence>
<evidence type="ECO:0000313" key="3">
    <source>
        <dbReference type="EMBL" id="CZR64316.1"/>
    </source>
</evidence>
<reference evidence="3 4" key="1">
    <citation type="submission" date="2016-03" db="EMBL/GenBank/DDBJ databases">
        <authorList>
            <person name="Ploux O."/>
        </authorList>
    </citation>
    <scope>NUCLEOTIDE SEQUENCE [LARGE SCALE GENOMIC DNA]</scope>
    <source>
        <strain evidence="3 4">UAMH 11012</strain>
    </source>
</reference>
<accession>A0A1L7XH88</accession>
<keyword evidence="2" id="KW-0472">Membrane</keyword>
<sequence length="304" mass="31227">MSTSTSSAVTITSASPLTTTFTPAASCTNNFYTNTESNWYSIGGPLASQCFPSGWASTSQYFSPGICPDGYTQACSALNGAETRATCCPTEDEERFGKEANADKTNSGYVCYTPTAFNFPGQACASIFTSEITTTVTDGSALTVLLATLHTKTEAVNGYGVSIRYDANDFVSSTSSSSSVSGSSSTSNTSSQTSSPTSSGTSTGTGSSSPSSSASSGLSTGAKAGIGVGVAAVALIALFALGFWILKKRRGRNETDYQVALTGKEGWRANAQPIHEVYTPPSELGGSSSRGPEVIELDGSPRLK</sequence>
<feature type="transmembrane region" description="Helical" evidence="2">
    <location>
        <begin position="224"/>
        <end position="246"/>
    </location>
</feature>
<feature type="region of interest" description="Disordered" evidence="1">
    <location>
        <begin position="176"/>
        <end position="218"/>
    </location>
</feature>
<organism evidence="3 4">
    <name type="scientific">Phialocephala subalpina</name>
    <dbReference type="NCBI Taxonomy" id="576137"/>
    <lineage>
        <taxon>Eukaryota</taxon>
        <taxon>Fungi</taxon>
        <taxon>Dikarya</taxon>
        <taxon>Ascomycota</taxon>
        <taxon>Pezizomycotina</taxon>
        <taxon>Leotiomycetes</taxon>
        <taxon>Helotiales</taxon>
        <taxon>Mollisiaceae</taxon>
        <taxon>Phialocephala</taxon>
        <taxon>Phialocephala fortinii species complex</taxon>
    </lineage>
</organism>
<evidence type="ECO:0000256" key="2">
    <source>
        <dbReference type="SAM" id="Phobius"/>
    </source>
</evidence>
<dbReference type="OrthoDB" id="3563651at2759"/>